<keyword evidence="1" id="KW-0472">Membrane</keyword>
<evidence type="ECO:0000313" key="3">
    <source>
        <dbReference type="EMBL" id="SDQ18489.1"/>
    </source>
</evidence>
<proteinExistence type="predicted"/>
<organism evidence="3 4">
    <name type="scientific">Halopelagius longus</name>
    <dbReference type="NCBI Taxonomy" id="1236180"/>
    <lineage>
        <taxon>Archaea</taxon>
        <taxon>Methanobacteriati</taxon>
        <taxon>Methanobacteriota</taxon>
        <taxon>Stenosarchaea group</taxon>
        <taxon>Halobacteria</taxon>
        <taxon>Halobacteriales</taxon>
        <taxon>Haloferacaceae</taxon>
    </lineage>
</organism>
<evidence type="ECO:0000313" key="5">
    <source>
        <dbReference type="Proteomes" id="UP000255421"/>
    </source>
</evidence>
<dbReference type="Proteomes" id="UP000255421">
    <property type="component" value="Unassembled WGS sequence"/>
</dbReference>
<reference evidence="4" key="1">
    <citation type="submission" date="2016-10" db="EMBL/GenBank/DDBJ databases">
        <authorList>
            <person name="Varghese N."/>
            <person name="Submissions S."/>
        </authorList>
    </citation>
    <scope>NUCLEOTIDE SEQUENCE [LARGE SCALE GENOMIC DNA]</scope>
    <source>
        <strain evidence="4">CGMCC 1.12397</strain>
    </source>
</reference>
<dbReference type="EMBL" id="FNKQ01000001">
    <property type="protein sequence ID" value="SDQ18489.1"/>
    <property type="molecule type" value="Genomic_DNA"/>
</dbReference>
<keyword evidence="5" id="KW-1185">Reference proteome</keyword>
<accession>A0A1H0YTJ7</accession>
<gene>
    <name evidence="2" type="ORF">DWB78_13580</name>
    <name evidence="3" type="ORF">SAMN05216278_0835</name>
</gene>
<dbReference type="EMBL" id="QQST01000001">
    <property type="protein sequence ID" value="RDI72670.1"/>
    <property type="molecule type" value="Genomic_DNA"/>
</dbReference>
<sequence>MDRNELYRVVGLFLLAMVTLASDLSSLTFPASVFGSLAFAVSVAVMILAPSYVIADTVMELTER</sequence>
<keyword evidence="1" id="KW-0812">Transmembrane</keyword>
<dbReference type="RefSeq" id="WP_092533319.1">
    <property type="nucleotide sequence ID" value="NZ_FNKQ01000001.1"/>
</dbReference>
<dbReference type="AlphaFoldDB" id="A0A1H0YTJ7"/>
<reference evidence="2 5" key="3">
    <citation type="submission" date="2018-07" db="EMBL/GenBank/DDBJ databases">
        <title>Genome sequence of extremly halophilic archaeon Halopelagius longus strain BC12-B1.</title>
        <authorList>
            <person name="Zhang X."/>
        </authorList>
    </citation>
    <scope>NUCLEOTIDE SEQUENCE [LARGE SCALE GENOMIC DNA]</scope>
    <source>
        <strain evidence="2 5">BC12-B1</strain>
    </source>
</reference>
<dbReference type="OrthoDB" id="296913at2157"/>
<reference evidence="3" key="2">
    <citation type="submission" date="2016-10" db="EMBL/GenBank/DDBJ databases">
        <authorList>
            <person name="de Groot N.N."/>
        </authorList>
    </citation>
    <scope>NUCLEOTIDE SEQUENCE [LARGE SCALE GENOMIC DNA]</scope>
    <source>
        <strain evidence="3">CGMCC 1.12397</strain>
    </source>
</reference>
<keyword evidence="1" id="KW-1133">Transmembrane helix</keyword>
<feature type="transmembrane region" description="Helical" evidence="1">
    <location>
        <begin position="31"/>
        <end position="55"/>
    </location>
</feature>
<evidence type="ECO:0000313" key="2">
    <source>
        <dbReference type="EMBL" id="RDI72670.1"/>
    </source>
</evidence>
<evidence type="ECO:0000256" key="1">
    <source>
        <dbReference type="SAM" id="Phobius"/>
    </source>
</evidence>
<protein>
    <submittedName>
        <fullName evidence="3">Uncharacterized protein</fullName>
    </submittedName>
</protein>
<evidence type="ECO:0000313" key="4">
    <source>
        <dbReference type="Proteomes" id="UP000199289"/>
    </source>
</evidence>
<dbReference type="Proteomes" id="UP000199289">
    <property type="component" value="Unassembled WGS sequence"/>
</dbReference>
<name>A0A1H0YTJ7_9EURY</name>